<proteinExistence type="predicted"/>
<feature type="domain" description="F-box" evidence="1">
    <location>
        <begin position="3"/>
        <end position="49"/>
    </location>
</feature>
<dbReference type="AlphaFoldDB" id="A0A507BWZ6"/>
<gene>
    <name evidence="2" type="ORF">SmJEL517_g06135</name>
</gene>
<evidence type="ECO:0000259" key="1">
    <source>
        <dbReference type="PROSITE" id="PS50181"/>
    </source>
</evidence>
<dbReference type="PROSITE" id="PS50181">
    <property type="entry name" value="FBOX"/>
    <property type="match status" value="1"/>
</dbReference>
<dbReference type="Proteomes" id="UP000319731">
    <property type="component" value="Unassembled WGS sequence"/>
</dbReference>
<dbReference type="InterPro" id="IPR001810">
    <property type="entry name" value="F-box_dom"/>
</dbReference>
<comment type="caution">
    <text evidence="2">The sequence shown here is derived from an EMBL/GenBank/DDBJ whole genome shotgun (WGS) entry which is preliminary data.</text>
</comment>
<sequence>MQMITLVELHTDVLQLILAQLDASSLVHIGASNKLFKDLTEDEALWRELSLTDWPWFFWNGKCERTAFTYQISAGVGDADEAGEVLTKCPCRHSVRQHPGIPLPASYRQAYRLIAQGGCWSGFIHVLNSLSDRPMSAFIGLATYNKPSKSFLITYKPEPLLRARSGQRVIVQHPPTPDVEMGANPLEPIAEESIPLTQRHRFRRVPEELLDLDPREYYARDLFSTPPPLYWSSDREEQAWMPGNLKPGDEVEIQWRMRPSYGYGWWRGFVSGWHRQGPEDANAGIVVMFPHYPPRSHWRSVIVDVQGIPRPNFQPQIGREFGAVGGVRKVQCIKHTGLWRAVFRRVSWYDERNVEPAVQQAPGALQILVGGDEAAIQLLLNNNIVVEPVDQDVDMPEE</sequence>
<keyword evidence="3" id="KW-1185">Reference proteome</keyword>
<protein>
    <recommendedName>
        <fullName evidence="1">F-box domain-containing protein</fullName>
    </recommendedName>
</protein>
<dbReference type="GeneID" id="42007358"/>
<dbReference type="STRING" id="1806994.A0A507BWZ6"/>
<dbReference type="InterPro" id="IPR036047">
    <property type="entry name" value="F-box-like_dom_sf"/>
</dbReference>
<dbReference type="Gene3D" id="1.20.1280.50">
    <property type="match status" value="1"/>
</dbReference>
<dbReference type="RefSeq" id="XP_031021962.1">
    <property type="nucleotide sequence ID" value="XM_031172061.1"/>
</dbReference>
<dbReference type="OrthoDB" id="512036at2759"/>
<dbReference type="EMBL" id="QEAO01000080">
    <property type="protein sequence ID" value="TPX30266.1"/>
    <property type="molecule type" value="Genomic_DNA"/>
</dbReference>
<dbReference type="SUPFAM" id="SSF81383">
    <property type="entry name" value="F-box domain"/>
    <property type="match status" value="1"/>
</dbReference>
<dbReference type="Pfam" id="PF12937">
    <property type="entry name" value="F-box-like"/>
    <property type="match status" value="1"/>
</dbReference>
<evidence type="ECO:0000313" key="3">
    <source>
        <dbReference type="Proteomes" id="UP000319731"/>
    </source>
</evidence>
<name>A0A507BWZ6_9FUNG</name>
<organism evidence="2 3">
    <name type="scientific">Synchytrium microbalum</name>
    <dbReference type="NCBI Taxonomy" id="1806994"/>
    <lineage>
        <taxon>Eukaryota</taxon>
        <taxon>Fungi</taxon>
        <taxon>Fungi incertae sedis</taxon>
        <taxon>Chytridiomycota</taxon>
        <taxon>Chytridiomycota incertae sedis</taxon>
        <taxon>Chytridiomycetes</taxon>
        <taxon>Synchytriales</taxon>
        <taxon>Synchytriaceae</taxon>
        <taxon>Synchytrium</taxon>
    </lineage>
</organism>
<reference evidence="2 3" key="1">
    <citation type="journal article" date="2019" name="Sci. Rep.">
        <title>Comparative genomics of chytrid fungi reveal insights into the obligate biotrophic and pathogenic lifestyle of Synchytrium endobioticum.</title>
        <authorList>
            <person name="van de Vossenberg B.T.L.H."/>
            <person name="Warris S."/>
            <person name="Nguyen H.D.T."/>
            <person name="van Gent-Pelzer M.P.E."/>
            <person name="Joly D.L."/>
            <person name="van de Geest H.C."/>
            <person name="Bonants P.J.M."/>
            <person name="Smith D.S."/>
            <person name="Levesque C.A."/>
            <person name="van der Lee T.A.J."/>
        </authorList>
    </citation>
    <scope>NUCLEOTIDE SEQUENCE [LARGE SCALE GENOMIC DNA]</scope>
    <source>
        <strain evidence="2 3">JEL517</strain>
    </source>
</reference>
<accession>A0A507BWZ6</accession>
<evidence type="ECO:0000313" key="2">
    <source>
        <dbReference type="EMBL" id="TPX30266.1"/>
    </source>
</evidence>